<evidence type="ECO:0000313" key="2">
    <source>
        <dbReference type="Proteomes" id="UP000439123"/>
    </source>
</evidence>
<accession>A0A653LBE4</accession>
<proteinExistence type="predicted"/>
<dbReference type="AlphaFoldDB" id="A0A653LBE4"/>
<evidence type="ECO:0000313" key="1">
    <source>
        <dbReference type="EMBL" id="VXA88104.1"/>
    </source>
</evidence>
<organism evidence="1 2">
    <name type="scientific">Aeromonas veronii</name>
    <dbReference type="NCBI Taxonomy" id="654"/>
    <lineage>
        <taxon>Bacteria</taxon>
        <taxon>Pseudomonadati</taxon>
        <taxon>Pseudomonadota</taxon>
        <taxon>Gammaproteobacteria</taxon>
        <taxon>Aeromonadales</taxon>
        <taxon>Aeromonadaceae</taxon>
        <taxon>Aeromonas</taxon>
    </lineage>
</organism>
<reference evidence="1 2" key="1">
    <citation type="submission" date="2019-10" db="EMBL/GenBank/DDBJ databases">
        <authorList>
            <person name="Karimi E."/>
        </authorList>
    </citation>
    <scope>NUCLEOTIDE SEQUENCE [LARGE SCALE GENOMIC DNA]</scope>
    <source>
        <strain evidence="1">Aeromonas sp. 8C</strain>
    </source>
</reference>
<dbReference type="Proteomes" id="UP000439123">
    <property type="component" value="Unassembled WGS sequence"/>
</dbReference>
<gene>
    <name evidence="1" type="ORF">AERO8C_50571</name>
</gene>
<name>A0A653LBE4_AERVE</name>
<dbReference type="EMBL" id="CABWLC010000018">
    <property type="protein sequence ID" value="VXA88104.1"/>
    <property type="molecule type" value="Genomic_DNA"/>
</dbReference>
<protein>
    <submittedName>
        <fullName evidence="1">Uncharacterized protein</fullName>
    </submittedName>
</protein>
<sequence>MSAQGAAGGAVSLPLLPARRVRVCQHAGGHPLRDPAGLPLQHARHFWPLHQCAGDELLPADPAAHLGGQQISSVIQDVSFRSESTAQILRRYAGVRGDRIRHPQGGAGDPARPLRLRQVHLAEGAGRAHPGGWWSGAGGR</sequence>